<dbReference type="EMBL" id="LGUT01004200">
    <property type="protein sequence ID" value="KOG57157.1"/>
    <property type="molecule type" value="Genomic_DNA"/>
</dbReference>
<dbReference type="Gene3D" id="1.25.40.10">
    <property type="entry name" value="Tetratricopeptide repeat domain"/>
    <property type="match status" value="1"/>
</dbReference>
<keyword evidence="2" id="KW-1185">Reference proteome</keyword>
<gene>
    <name evidence="1" type="ORF">ADK38_43060</name>
</gene>
<reference evidence="1 2" key="1">
    <citation type="submission" date="2015-07" db="EMBL/GenBank/DDBJ databases">
        <authorList>
            <person name="Ju K.-S."/>
            <person name="Doroghazi J.R."/>
            <person name="Metcalf W.W."/>
        </authorList>
    </citation>
    <scope>NUCLEOTIDE SEQUENCE [LARGE SCALE GENOMIC DNA]</scope>
    <source>
        <strain evidence="1 2">NRRL B-3589</strain>
    </source>
</reference>
<sequence>ATPPAAPVRPYGDAAQRSLRVHGLIQRATRDELSAEALDKAVRAAADAVLAAWPAAETAADHRVLRANADALDAHAGPRLWTTGAHPVLVRAAQSLWESGAVVASVGYTRRLYEAAAHHLGAAHPDTLAVRGDLALRQGRAGDWAKAAEETAGLLAERQRTLGPAHPETLLTQRDLASWLANGRD</sequence>
<name>A0ABR5IT17_9ACTN</name>
<comment type="caution">
    <text evidence="1">The sequence shown here is derived from an EMBL/GenBank/DDBJ whole genome shotgun (WGS) entry which is preliminary data.</text>
</comment>
<proteinExistence type="predicted"/>
<evidence type="ECO:0000313" key="1">
    <source>
        <dbReference type="EMBL" id="KOG57157.1"/>
    </source>
</evidence>
<feature type="non-terminal residue" evidence="1">
    <location>
        <position position="1"/>
    </location>
</feature>
<evidence type="ECO:0008006" key="3">
    <source>
        <dbReference type="Google" id="ProtNLM"/>
    </source>
</evidence>
<accession>A0ABR5IT17</accession>
<feature type="non-terminal residue" evidence="1">
    <location>
        <position position="185"/>
    </location>
</feature>
<organism evidence="1 2">
    <name type="scientific">Streptomyces varsoviensis</name>
    <dbReference type="NCBI Taxonomy" id="67373"/>
    <lineage>
        <taxon>Bacteria</taxon>
        <taxon>Bacillati</taxon>
        <taxon>Actinomycetota</taxon>
        <taxon>Actinomycetes</taxon>
        <taxon>Kitasatosporales</taxon>
        <taxon>Streptomycetaceae</taxon>
        <taxon>Streptomyces</taxon>
    </lineage>
</organism>
<dbReference type="Proteomes" id="UP000037020">
    <property type="component" value="Unassembled WGS sequence"/>
</dbReference>
<dbReference type="InterPro" id="IPR011990">
    <property type="entry name" value="TPR-like_helical_dom_sf"/>
</dbReference>
<protein>
    <recommendedName>
        <fullName evidence="3">Tetratricopeptide repeat protein</fullName>
    </recommendedName>
</protein>
<evidence type="ECO:0000313" key="2">
    <source>
        <dbReference type="Proteomes" id="UP000037020"/>
    </source>
</evidence>